<evidence type="ECO:0000313" key="3">
    <source>
        <dbReference type="Proteomes" id="UP000316628"/>
    </source>
</evidence>
<dbReference type="Pfam" id="PF13560">
    <property type="entry name" value="HTH_31"/>
    <property type="match status" value="1"/>
</dbReference>
<gene>
    <name evidence="2" type="ORF">FHX81_6475</name>
</gene>
<feature type="region of interest" description="Disordered" evidence="1">
    <location>
        <begin position="132"/>
        <end position="162"/>
    </location>
</feature>
<dbReference type="EMBL" id="VFPP01000001">
    <property type="protein sequence ID" value="TQM84037.1"/>
    <property type="molecule type" value="Genomic_DNA"/>
</dbReference>
<keyword evidence="3" id="KW-1185">Reference proteome</keyword>
<dbReference type="InterPro" id="IPR010982">
    <property type="entry name" value="Lambda_DNA-bd_dom_sf"/>
</dbReference>
<protein>
    <submittedName>
        <fullName evidence="2">Helix-turn-helix protein</fullName>
    </submittedName>
</protein>
<dbReference type="Proteomes" id="UP000316628">
    <property type="component" value="Unassembled WGS sequence"/>
</dbReference>
<dbReference type="Gene3D" id="1.10.260.40">
    <property type="entry name" value="lambda repressor-like DNA-binding domains"/>
    <property type="match status" value="1"/>
</dbReference>
<dbReference type="RefSeq" id="WP_211363614.1">
    <property type="nucleotide sequence ID" value="NZ_VFPP01000001.1"/>
</dbReference>
<accession>A0A543JMF3</accession>
<dbReference type="CDD" id="cd00093">
    <property type="entry name" value="HTH_XRE"/>
    <property type="match status" value="1"/>
</dbReference>
<dbReference type="SUPFAM" id="SSF50370">
    <property type="entry name" value="Ricin B-like lectins"/>
    <property type="match status" value="1"/>
</dbReference>
<dbReference type="CDD" id="cd00161">
    <property type="entry name" value="beta-trefoil_Ricin-like"/>
    <property type="match status" value="1"/>
</dbReference>
<reference evidence="2 3" key="1">
    <citation type="submission" date="2019-06" db="EMBL/GenBank/DDBJ databases">
        <title>Sequencing the genomes of 1000 actinobacteria strains.</title>
        <authorList>
            <person name="Klenk H.-P."/>
        </authorList>
    </citation>
    <scope>NUCLEOTIDE SEQUENCE [LARGE SCALE GENOMIC DNA]</scope>
    <source>
        <strain evidence="2 3">DSM 45456</strain>
    </source>
</reference>
<name>A0A543JMF3_9PSEU</name>
<dbReference type="InterPro" id="IPR035992">
    <property type="entry name" value="Ricin_B-like_lectins"/>
</dbReference>
<dbReference type="InterPro" id="IPR001387">
    <property type="entry name" value="Cro/C1-type_HTH"/>
</dbReference>
<evidence type="ECO:0000313" key="2">
    <source>
        <dbReference type="EMBL" id="TQM84037.1"/>
    </source>
</evidence>
<proteinExistence type="predicted"/>
<evidence type="ECO:0000256" key="1">
    <source>
        <dbReference type="SAM" id="MobiDB-lite"/>
    </source>
</evidence>
<comment type="caution">
    <text evidence="2">The sequence shown here is derived from an EMBL/GenBank/DDBJ whole genome shotgun (WGS) entry which is preliminary data.</text>
</comment>
<sequence length="308" mass="32351">MTSQGDRLDSVGDAAAFVAALRELRQRSGLTLRGLEEKAAAQGEVLARSTVADMLRKDSLPRPELLAAYVRACGVDEPEPWLRARERLAAGVVAPAAGTSPGPAPWQRPSLVLTAVVVAALVATAVVLQRDAPTASDPAADRRTSGPGRDLLPLPPGGSQVRVHAADAPGLCLTEGRDSTGRYPHAVAALRPCPETGPRVFLDPVDDGTAAIQWEHPVDRDIGCLTVMRSGPAADLLEPRSHCAGDDLDQLFQVERVEGDRFRFRSADGSACVGLRGGAVAEGAEAVREPCADSPGQEFTVELLPTGR</sequence>
<dbReference type="AlphaFoldDB" id="A0A543JMF3"/>
<dbReference type="Gene3D" id="2.80.10.50">
    <property type="match status" value="1"/>
</dbReference>
<dbReference type="GO" id="GO:0003677">
    <property type="term" value="F:DNA binding"/>
    <property type="evidence" value="ECO:0007669"/>
    <property type="project" value="InterPro"/>
</dbReference>
<organism evidence="2 3">
    <name type="scientific">Saccharothrix saharensis</name>
    <dbReference type="NCBI Taxonomy" id="571190"/>
    <lineage>
        <taxon>Bacteria</taxon>
        <taxon>Bacillati</taxon>
        <taxon>Actinomycetota</taxon>
        <taxon>Actinomycetes</taxon>
        <taxon>Pseudonocardiales</taxon>
        <taxon>Pseudonocardiaceae</taxon>
        <taxon>Saccharothrix</taxon>
    </lineage>
</organism>